<evidence type="ECO:0000259" key="1">
    <source>
        <dbReference type="Pfam" id="PF19029"/>
    </source>
</evidence>
<keyword evidence="3" id="KW-1185">Reference proteome</keyword>
<evidence type="ECO:0000313" key="2">
    <source>
        <dbReference type="EMBL" id="NJO99434.1"/>
    </source>
</evidence>
<dbReference type="Pfam" id="PF19029">
    <property type="entry name" value="DUF883_C"/>
    <property type="match status" value="1"/>
</dbReference>
<proteinExistence type="predicted"/>
<dbReference type="RefSeq" id="WP_168080589.1">
    <property type="nucleotide sequence ID" value="NZ_JAAVJI010000001.1"/>
</dbReference>
<accession>A0ABX0Y814</accession>
<dbReference type="InterPro" id="IPR043605">
    <property type="entry name" value="DUF883_C"/>
</dbReference>
<protein>
    <submittedName>
        <fullName evidence="2">DUF883 family protein</fullName>
    </submittedName>
</protein>
<dbReference type="Proteomes" id="UP000746535">
    <property type="component" value="Unassembled WGS sequence"/>
</dbReference>
<name>A0ABX0Y814_9PSED</name>
<comment type="caution">
    <text evidence="2">The sequence shown here is derived from an EMBL/GenBank/DDBJ whole genome shotgun (WGS) entry which is preliminary data.</text>
</comment>
<dbReference type="EMBL" id="JAAVJI010000001">
    <property type="protein sequence ID" value="NJO99434.1"/>
    <property type="molecule type" value="Genomic_DNA"/>
</dbReference>
<feature type="domain" description="DUF883" evidence="1">
    <location>
        <begin position="74"/>
        <end position="103"/>
    </location>
</feature>
<sequence>MARKPSNPLMDEQIMDQAFSELAALVNESEALLEGRSGYPRGRAARRQLDQAMQQAAVLVRQLGERAAPALQGTEAYVRANPLKALGIATAVGAMAAMLINRRG</sequence>
<organism evidence="2 3">
    <name type="scientific">Pseudomonas quercus</name>
    <dbReference type="NCBI Taxonomy" id="2722792"/>
    <lineage>
        <taxon>Bacteria</taxon>
        <taxon>Pseudomonadati</taxon>
        <taxon>Pseudomonadota</taxon>
        <taxon>Gammaproteobacteria</taxon>
        <taxon>Pseudomonadales</taxon>
        <taxon>Pseudomonadaceae</taxon>
        <taxon>Pseudomonas</taxon>
    </lineage>
</organism>
<gene>
    <name evidence="2" type="ORF">HBH25_00935</name>
</gene>
<evidence type="ECO:0000313" key="3">
    <source>
        <dbReference type="Proteomes" id="UP000746535"/>
    </source>
</evidence>
<reference evidence="2 3" key="1">
    <citation type="submission" date="2020-03" db="EMBL/GenBank/DDBJ databases">
        <authorList>
            <person name="Wang L."/>
            <person name="He N."/>
            <person name="Li Y."/>
            <person name="Fang Y."/>
            <person name="Zhang F."/>
        </authorList>
    </citation>
    <scope>NUCLEOTIDE SEQUENCE [LARGE SCALE GENOMIC DNA]</scope>
    <source>
        <strain evidence="3">hsmgli-8</strain>
    </source>
</reference>